<gene>
    <name evidence="1" type="ORF">CLIB1444_14S00276</name>
</gene>
<keyword evidence="1" id="KW-0808">Transferase</keyword>
<sequence length="567" mass="65133">MARKKIQRTNSSTASRFRELEGKVNPAVNYEVDVEEVPTPVEGEPAYDQDNPDHQPFPFNYIYKIQDFLNDELTYAKTIQILCLAYLAQVFYNSMDQPWEFWEKVVMNYTGVAIGMIISYRLSYQKFQQGIIEQPQLPEFNLLYPVMLSNILAVKYDFYVIENLALNYFTMINIPVVARGFSAVVFFALYGSLERFSLFVSMLLVYTVVFYLIDYINKGEDVHVISKEVMDQDVDLDLVDIEDDVVKSGLNASLSLAEIHLILVILVNMFYHLDSQQPEMVIMQKLLIGLVAAFMVSWPPFLFNQYAGAGVFTLAFYYLVNRQLEPILGVNSVQYLVGEIQQNMELFCIWTGILIFNVIIVFNVNMEFNLRRKIWHFMILVTVMPSLVVAQKFTKLALLGLMIVFIIIEAIRVNKISFLGQFIYDKLYRFQDFKDLKGPLNVSYIYLLFGIISPVVLNDFIDDSNKKFIGLIFLGLGDSVASIVGKAFGKTKFKGTNKTVEGSIAFIITSFISYMAIDHYFGYKTNHEILFIVCLIGGLFEGCLSMNDNLILSLIIFILWDVLEYFN</sequence>
<dbReference type="Proteomes" id="UP001152531">
    <property type="component" value="Unassembled WGS sequence"/>
</dbReference>
<proteinExistence type="predicted"/>
<reference evidence="1" key="1">
    <citation type="submission" date="2022-06" db="EMBL/GenBank/DDBJ databases">
        <authorList>
            <person name="Legras J.-L."/>
            <person name="Devillers H."/>
            <person name="Grondin C."/>
        </authorList>
    </citation>
    <scope>NUCLEOTIDE SEQUENCE</scope>
    <source>
        <strain evidence="1">CLIB 1444</strain>
    </source>
</reference>
<evidence type="ECO:0000313" key="2">
    <source>
        <dbReference type="Proteomes" id="UP001152531"/>
    </source>
</evidence>
<name>A0ACA9YEH6_9ASCO</name>
<comment type="caution">
    <text evidence="1">The sequence shown here is derived from an EMBL/GenBank/DDBJ whole genome shotgun (WGS) entry which is preliminary data.</text>
</comment>
<keyword evidence="2" id="KW-1185">Reference proteome</keyword>
<keyword evidence="1" id="KW-0418">Kinase</keyword>
<protein>
    <submittedName>
        <fullName evidence="1">Dolichol kinase</fullName>
    </submittedName>
</protein>
<evidence type="ECO:0000313" key="1">
    <source>
        <dbReference type="EMBL" id="CAH6723266.1"/>
    </source>
</evidence>
<dbReference type="EMBL" id="CALSDN010000014">
    <property type="protein sequence ID" value="CAH6723266.1"/>
    <property type="molecule type" value="Genomic_DNA"/>
</dbReference>
<organism evidence="1 2">
    <name type="scientific">[Candida] jaroonii</name>
    <dbReference type="NCBI Taxonomy" id="467808"/>
    <lineage>
        <taxon>Eukaryota</taxon>
        <taxon>Fungi</taxon>
        <taxon>Dikarya</taxon>
        <taxon>Ascomycota</taxon>
        <taxon>Saccharomycotina</taxon>
        <taxon>Pichiomycetes</taxon>
        <taxon>Debaryomycetaceae</taxon>
        <taxon>Yamadazyma</taxon>
    </lineage>
</organism>
<accession>A0ACA9YEH6</accession>